<comment type="caution">
    <text evidence="1">The sequence shown here is derived from an EMBL/GenBank/DDBJ whole genome shotgun (WGS) entry which is preliminary data.</text>
</comment>
<organism evidence="1">
    <name type="scientific">Mesotoga infera</name>
    <dbReference type="NCBI Taxonomy" id="1236046"/>
    <lineage>
        <taxon>Bacteria</taxon>
        <taxon>Thermotogati</taxon>
        <taxon>Thermotogota</taxon>
        <taxon>Thermotogae</taxon>
        <taxon>Kosmotogales</taxon>
        <taxon>Kosmotogaceae</taxon>
        <taxon>Mesotoga</taxon>
    </lineage>
</organism>
<dbReference type="Proteomes" id="UP000886198">
    <property type="component" value="Unassembled WGS sequence"/>
</dbReference>
<dbReference type="SUPFAM" id="SSF50969">
    <property type="entry name" value="YVTN repeat-like/Quinoprotein amine dehydrogenase"/>
    <property type="match status" value="1"/>
</dbReference>
<evidence type="ECO:0008006" key="2">
    <source>
        <dbReference type="Google" id="ProtNLM"/>
    </source>
</evidence>
<proteinExistence type="predicted"/>
<sequence>MKRSMMLFLLFIVILKGNVLGTITFGQRYPLGVMPSGIVEVENSSGTYYVTLVKGDSELVVFDTSFRPITIFDTMRNDGINDLIYRDGKLYCFGFYSGRLVVVDASLHPSRWKKIDEIPTSSRLVTGSFIDGKIGILTNDYEFLVLDIAKREIIKRHKLPVIGLSVAEDSEHFFISLFHNYNMLTGSHETEKGLLVFDEWGNLAKEVNIGKRPSYIHLEDDRLFLISYVEESLKILSKSDFSEIRTVYLGRYPNFPIVHNGKIWVALTGEDQIMTVELSSYRTEYYDLIGRGPIKVFHNGERIYVLETITGTLEILDSRGNTIEYVELDGYPVDIVFNGKEIAVLLQEDWQTGKNTGALLVLKAQ</sequence>
<reference evidence="1" key="1">
    <citation type="journal article" date="2020" name="mSystems">
        <title>Genome- and Community-Level Interaction Insights into Carbon Utilization and Element Cycling Functions of Hydrothermarchaeota in Hydrothermal Sediment.</title>
        <authorList>
            <person name="Zhou Z."/>
            <person name="Liu Y."/>
            <person name="Xu W."/>
            <person name="Pan J."/>
            <person name="Luo Z.H."/>
            <person name="Li M."/>
        </authorList>
    </citation>
    <scope>NUCLEOTIDE SEQUENCE [LARGE SCALE GENOMIC DNA]</scope>
    <source>
        <strain evidence="1">SpSt-1179</strain>
    </source>
</reference>
<dbReference type="InterPro" id="IPR011044">
    <property type="entry name" value="Quino_amine_DH_bsu"/>
</dbReference>
<dbReference type="EMBL" id="DSBT01000126">
    <property type="protein sequence ID" value="HDP77500.1"/>
    <property type="molecule type" value="Genomic_DNA"/>
</dbReference>
<name>A0A7C1GSQ8_9BACT</name>
<accession>A0A7C1GSQ8</accession>
<evidence type="ECO:0000313" key="1">
    <source>
        <dbReference type="EMBL" id="HDP77500.1"/>
    </source>
</evidence>
<protein>
    <recommendedName>
        <fullName evidence="2">YncE family protein</fullName>
    </recommendedName>
</protein>
<dbReference type="AlphaFoldDB" id="A0A7C1GSQ8"/>
<gene>
    <name evidence="1" type="ORF">ENN47_04790</name>
</gene>